<evidence type="ECO:0000313" key="4">
    <source>
        <dbReference type="EMBL" id="AOO54345.1"/>
    </source>
</evidence>
<dbReference type="Proteomes" id="UP000266411">
    <property type="component" value="Segment"/>
</dbReference>
<organism evidence="1 20">
    <name type="scientific">African swine fever virus</name>
    <name type="common">ASFV</name>
    <dbReference type="NCBI Taxonomy" id="10497"/>
    <lineage>
        <taxon>Viruses</taxon>
        <taxon>Varidnaviria</taxon>
        <taxon>Bamfordvirae</taxon>
        <taxon>Nucleocytoviricota</taxon>
        <taxon>Pokkesviricetes</taxon>
        <taxon>Asfuvirales</taxon>
        <taxon>Asfarviridae</taxon>
        <taxon>Asfivirus</taxon>
        <taxon>Asfivirus haemorrhagiae</taxon>
    </lineage>
</organism>
<evidence type="ECO:0000313" key="9">
    <source>
        <dbReference type="EMBL" id="QIM07619.1"/>
    </source>
</evidence>
<dbReference type="EMBL" id="MN270973">
    <property type="protein sequence ID" value="QIM07619.1"/>
    <property type="molecule type" value="Genomic_DNA"/>
</dbReference>
<dbReference type="EMBL" id="KM102979">
    <property type="protein sequence ID" value="AJZ77087.1"/>
    <property type="molecule type" value="Genomic_DNA"/>
</dbReference>
<dbReference type="Proteomes" id="UP000502933">
    <property type="component" value="Segment"/>
</dbReference>
<evidence type="ECO:0000313" key="2">
    <source>
        <dbReference type="EMBL" id="AJZ77087.1"/>
    </source>
</evidence>
<dbReference type="EMBL" id="KX354450">
    <property type="protein sequence ID" value="AOO54345.1"/>
    <property type="molecule type" value="Genomic_DNA"/>
</dbReference>
<dbReference type="Proteomes" id="UP000500898">
    <property type="component" value="Segment"/>
</dbReference>
<evidence type="ECO:0000313" key="17">
    <source>
        <dbReference type="EMBL" id="QPL11734.1"/>
    </source>
</evidence>
<dbReference type="Proteomes" id="UP000503294">
    <property type="component" value="Segment"/>
</dbReference>
<dbReference type="Proteomes" id="UP000500690">
    <property type="component" value="Segment"/>
</dbReference>
<dbReference type="Proteomes" id="UP000117635">
    <property type="component" value="Segment"/>
</dbReference>
<dbReference type="Proteomes" id="UP000501465">
    <property type="component" value="Segment"/>
</dbReference>
<reference evidence="17" key="7">
    <citation type="journal article" date="2020" name="Vaccines (Basel)">
        <title>African Swine Fever Circulation among Free-Ranging Pigs in Sardinia: Data from the Eradication Program.</title>
        <authorList>
            <person name="Franzoni G."/>
            <person name="Dei Giudici S."/>
            <person name="Loi F."/>
            <person name="Sanna D."/>
            <person name="Floris M."/>
            <person name="Fiori M."/>
            <person name="Sanna M.L."/>
            <person name="Madrau P."/>
            <person name="Scarpa F."/>
            <person name="Zinellu S."/>
            <person name="Giammarioli M."/>
            <person name="Cappai S."/>
            <person name="De Mia G.M."/>
            <person name="Laddomada A."/>
            <person name="Rolesu S."/>
            <person name="Oggiano A."/>
        </authorList>
    </citation>
    <scope>NUCLEOTIDE SEQUENCE [LARGE SCALE GENOMIC DNA]</scope>
    <source>
        <strain evidence="17">103917/18</strain>
        <strain evidence="18">55234/18</strain>
    </source>
</reference>
<evidence type="ECO:0000313" key="21">
    <source>
        <dbReference type="Proteomes" id="UP000241813"/>
    </source>
</evidence>
<reference evidence="4" key="4">
    <citation type="journal article" date="2016" name="Genome Announc.">
        <title>Complete genome sequence of an African swine fever virus isolate from Sardinia, Italy.</title>
        <authorList>
            <person name="Granberg F."/>
            <person name="Torresi C."/>
            <person name="Oggiano A."/>
            <person name="Malmberg M."/>
            <person name="Iscaro C."/>
            <person name="De Mia G.M."/>
            <person name="Sandor B."/>
        </authorList>
    </citation>
    <scope>NUCLEOTIDE SEQUENCE [LARGE SCALE GENOMIC DNA]</scope>
    <source>
        <strain evidence="4">47/Ss/2008</strain>
    </source>
</reference>
<dbReference type="EMBL" id="KP055815">
    <property type="protein sequence ID" value="AKO62705.1"/>
    <property type="molecule type" value="Genomic_DNA"/>
</dbReference>
<reference evidence="1 20" key="2">
    <citation type="journal article" date="2015" name="J. Gen. Virol.">
        <title>Related strains of African swine fever virus with different virulence: genome comparison and analysis.</title>
        <authorList>
            <person name="Portugal R."/>
            <person name="Coelho J."/>
            <person name="Hoper D."/>
            <person name="Little N.S."/>
            <person name="Smithson C."/>
            <person name="Upton C."/>
            <person name="Martins C."/>
            <person name="Leitao A."/>
            <person name="Keil G.M."/>
        </authorList>
    </citation>
    <scope>NUCLEOTIDE SEQUENCE [LARGE SCALE GENOMIC DNA]</scope>
    <source>
        <strain evidence="1">L60</strain>
    </source>
</reference>
<organismHost>
    <name type="scientific">Ornithodoros moubata</name>
    <name type="common">Soft tick</name>
    <name type="synonym">Argasid tick</name>
    <dbReference type="NCBI Taxonomy" id="6938"/>
</organismHost>
<evidence type="ECO:0000313" key="14">
    <source>
        <dbReference type="EMBL" id="QIM08786.1"/>
    </source>
</evidence>
<protein>
    <submittedName>
        <fullName evidence="1 2">MGF 360-13L</fullName>
    </submittedName>
    <submittedName>
        <fullName evidence="3">PBA71-A353LB</fullName>
    </submittedName>
</protein>
<dbReference type="Proteomes" id="UP000502885">
    <property type="component" value="Segment"/>
</dbReference>
<dbReference type="Proteomes" id="UP000501683">
    <property type="component" value="Segment"/>
</dbReference>
<evidence type="ECO:0000313" key="13">
    <source>
        <dbReference type="EMBL" id="QIM08553.1"/>
    </source>
</evidence>
<reference evidence="3 21" key="3">
    <citation type="journal article" date="2015" name="PLoS ONE">
        <title>Genome Sequence of African Swine Fever Virus BA71, the Virulent Parental Strain of the Nonpathogenic and Tissue-Culture Adapted BA71V.</title>
        <authorList>
            <person name="Rodriguez J.M."/>
            <person name="Moreno L.T."/>
            <person name="Alejo A."/>
            <person name="Lacasta A."/>
            <person name="Rodriguez F."/>
            <person name="Salas M.L."/>
        </authorList>
    </citation>
    <scope>NUCLEOTIDE SEQUENCE [LARGE SCALE GENOMIC DNA]</scope>
    <source>
        <strain evidence="3 21">BA71</strain>
    </source>
</reference>
<dbReference type="Proteomes" id="UP000501235">
    <property type="component" value="Segment"/>
</dbReference>
<dbReference type="Proteomes" id="UP000142390">
    <property type="component" value="Segment"/>
</dbReference>
<dbReference type="EMBL" id="MN270969">
    <property type="protein sequence ID" value="QIM06681.1"/>
    <property type="molecule type" value="Genomic_DNA"/>
</dbReference>
<evidence type="ECO:0000313" key="20">
    <source>
        <dbReference type="Proteomes" id="UP000142390"/>
    </source>
</evidence>
<evidence type="ECO:0000313" key="22">
    <source>
        <dbReference type="Proteomes" id="UP000500690"/>
    </source>
</evidence>
<evidence type="ECO:0000313" key="8">
    <source>
        <dbReference type="EMBL" id="QIM07386.1"/>
    </source>
</evidence>
<reference evidence="2" key="5">
    <citation type="journal article" date="2016" name="Virol Rep">
        <title>Genomic analysis of Sardinian 26544/OG10 isolate of African swine fever virus.</title>
        <authorList>
            <person name="Bacciu D."/>
            <person name="Deligios M."/>
            <person name="Sanna G."/>
            <person name="Paola Madrau M."/>
            <person name="Luisa Sanna M."/>
            <person name="Dei Giudici S."/>
            <person name="Oggiano A."/>
        </authorList>
    </citation>
    <scope>NUCLEOTIDE SEQUENCE</scope>
    <source>
        <strain evidence="2">26544/OG10</strain>
    </source>
</reference>
<dbReference type="EMBL" id="MN270972">
    <property type="protein sequence ID" value="QIM07386.1"/>
    <property type="molecule type" value="Genomic_DNA"/>
</dbReference>
<dbReference type="EMBL" id="MN270977">
    <property type="protein sequence ID" value="QIM08553.1"/>
    <property type="molecule type" value="Genomic_DNA"/>
</dbReference>
<organismHost>
    <name type="scientific">Sus scrofa</name>
    <name type="common">Pig</name>
    <dbReference type="NCBI Taxonomy" id="9823"/>
</organismHost>
<dbReference type="Proteomes" id="UP000502695">
    <property type="component" value="Segment"/>
</dbReference>
<dbReference type="GeneID" id="41902065"/>
<dbReference type="Proteomes" id="UP000501487">
    <property type="component" value="Segment"/>
</dbReference>
<gene>
    <name evidence="1" type="primary">MGF 360-13L</name>
    <name evidence="3" type="synonym">BA71-A353LB</name>
    <name evidence="4" type="ORF">AFSV47Ss_0040</name>
</gene>
<evidence type="ECO:0000313" key="12">
    <source>
        <dbReference type="EMBL" id="QIM08320.1"/>
    </source>
</evidence>
<reference evidence="19" key="1">
    <citation type="submission" date="2014-07" db="EMBL/GenBank/DDBJ databases">
        <title>Complete genome sequence of African Swine Fever Virus strain 26544/OG10 isolated in Sardinia.</title>
        <authorList>
            <person name="Dei Giudici S."/>
            <person name="Bacciu D."/>
            <person name="Sanna G."/>
            <person name="Deligios M."/>
            <person name="Oggiano A."/>
        </authorList>
    </citation>
    <scope>NUCLEOTIDE SEQUENCE [LARGE SCALE GENOMIC DNA]</scope>
</reference>
<dbReference type="Proteomes" id="UP000503066">
    <property type="component" value="Genome"/>
</dbReference>
<dbReference type="EMBL" id="KM262844">
    <property type="protein sequence ID" value="AIY22214.1"/>
    <property type="molecule type" value="Genomic_DNA"/>
</dbReference>
<dbReference type="EMBL" id="MN270979">
    <property type="protein sequence ID" value="QIM09019.1"/>
    <property type="molecule type" value="Genomic_DNA"/>
</dbReference>
<reference evidence="22 23" key="6">
    <citation type="journal article" date="2020" name="Transbound. Emerg. Dis.">
        <title>The evolution of African swine fever virus in Sardinia (1978 to 2014) as revealed by whole genome sequencing and comparative analysis.</title>
        <authorList>
            <person name="Torresi C."/>
            <person name="Fiori M."/>
            <person name="Bertolotti L."/>
            <person name="Floris M."/>
            <person name="Colitti B."/>
            <person name="Giammarioli M."/>
            <person name="Dei Giudici S."/>
            <person name="Oggiano A."/>
            <person name="Malmberg M."/>
            <person name="De Mia G.M."/>
            <person name="Belak S."/>
            <person name="Granberg F."/>
        </authorList>
    </citation>
    <scope>NUCLEOTIDE SEQUENCE [LARGE SCALE GENOMIC DNA]</scope>
    <source>
        <strain evidence="7">139/Nu/1981</strain>
        <strain evidence="8">140/Or/1985</strain>
        <strain evidence="10">141/Nu/1990</strain>
        <strain evidence="11">142/Nu/1995</strain>
        <strain evidence="16">22653/Ca/2014</strain>
        <strain evidence="13">26/Ss/2004</strain>
        <strain evidence="5">56/Ca/1978</strain>
        <strain evidence="6">57/Ca/1979</strain>
        <strain evidence="12">60/Nu/1997</strain>
        <strain evidence="14">72407/Ss/2005</strain>
        <strain evidence="9">85/Ca/1985</strain>
        <strain evidence="15">97/Ot/2012</strain>
    </source>
</reference>
<dbReference type="GeneID" id="41901072"/>
<dbReference type="EMBL" id="MN270978">
    <property type="protein sequence ID" value="QIM08786.1"/>
    <property type="molecule type" value="Genomic_DNA"/>
</dbReference>
<dbReference type="KEGG" id="vg:41901072"/>
<dbReference type="EMBL" id="MN270970">
    <property type="protein sequence ID" value="QIM06916.1"/>
    <property type="molecule type" value="Genomic_DNA"/>
</dbReference>
<dbReference type="EMBL" id="MN270980">
    <property type="protein sequence ID" value="QIM09252.1"/>
    <property type="molecule type" value="Genomic_DNA"/>
</dbReference>
<evidence type="ECO:0000313" key="5">
    <source>
        <dbReference type="EMBL" id="QIM06681.1"/>
    </source>
</evidence>
<evidence type="ECO:0000313" key="7">
    <source>
        <dbReference type="EMBL" id="QIM07151.1"/>
    </source>
</evidence>
<sequence length="353" mass="41053">MSLPLSLQTLVKKTVASQCLSIDEHCILKYCGLWWHDAPLKLCMDRGRIQIKSGFLGEDIDLRVALIIAVKENNYSLIKLFTEWGANINYSLLSINTKHIRELCRQLGAKETLEDNDIFRIFTRIMHNKTSGSIILCHEIFMNNPMLENKFVIQLRGLIYKRLWGLIEIKETDELNDLLVKYWYAKAVQYVCKNAICFLDEKYTDLNEWRLKCLLYYNKIYELHEMYHKKKVQIDVHDMICLACAKDNNLLTIYYCYALGGNINQAMLTSVQYYNVGNIFFCIDLGGNAFEEGRAIAEQKGYNFLSHSLTLDIYSSDASLPLNLKDPEKISSLLKDYKSKNLSIIWEYSHNIL</sequence>
<dbReference type="EMBL" id="MN270974">
    <property type="protein sequence ID" value="QIM07852.1"/>
    <property type="molecule type" value="Genomic_DNA"/>
</dbReference>
<proteinExistence type="predicted"/>
<dbReference type="Proteomes" id="UP000594565">
    <property type="component" value="Segment"/>
</dbReference>
<dbReference type="EMBL" id="MN270975">
    <property type="protein sequence ID" value="QIM08087.1"/>
    <property type="molecule type" value="Genomic_DNA"/>
</dbReference>
<accession>A0A0A1E036</accession>
<evidence type="ECO:0000313" key="15">
    <source>
        <dbReference type="EMBL" id="QIM09019.1"/>
    </source>
</evidence>
<evidence type="ECO:0000313" key="23">
    <source>
        <dbReference type="Proteomes" id="UP000500898"/>
    </source>
</evidence>
<evidence type="ECO:0000313" key="16">
    <source>
        <dbReference type="EMBL" id="QIM09252.1"/>
    </source>
</evidence>
<dbReference type="EMBL" id="MT932578">
    <property type="protein sequence ID" value="QPL11734.1"/>
    <property type="molecule type" value="Genomic_DNA"/>
</dbReference>
<dbReference type="Proteomes" id="UP000241813">
    <property type="component" value="Segment"/>
</dbReference>
<name>A0A0A1E036_ASF</name>
<evidence type="ECO:0000313" key="1">
    <source>
        <dbReference type="EMBL" id="AIY22214.1"/>
    </source>
</evidence>
<evidence type="ECO:0000313" key="3">
    <source>
        <dbReference type="EMBL" id="AKO62705.1"/>
    </source>
</evidence>
<dbReference type="RefSeq" id="YP_009703257.1">
    <property type="nucleotide sequence ID" value="NC_044955.1"/>
</dbReference>
<evidence type="ECO:0000313" key="19">
    <source>
        <dbReference type="Proteomes" id="UP000117635"/>
    </source>
</evidence>
<evidence type="ECO:0000313" key="6">
    <source>
        <dbReference type="EMBL" id="QIM06916.1"/>
    </source>
</evidence>
<organismHost>
    <name type="scientific">Potamochoerus larvatus</name>
    <name type="common">Bushpig</name>
    <dbReference type="NCBI Taxonomy" id="273792"/>
</organismHost>
<evidence type="ECO:0000313" key="18">
    <source>
        <dbReference type="EMBL" id="QPL11951.1"/>
    </source>
</evidence>
<evidence type="ECO:0000313" key="11">
    <source>
        <dbReference type="EMBL" id="QIM08087.1"/>
    </source>
</evidence>
<dbReference type="RefSeq" id="YP_009702270.1">
    <property type="nucleotide sequence ID" value="NC_044941.1"/>
</dbReference>
<dbReference type="KEGG" id="vg:41902065"/>
<dbReference type="Proteomes" id="UP000501990">
    <property type="component" value="Segment"/>
</dbReference>
<dbReference type="Pfam" id="PF01671">
    <property type="entry name" value="ASFV_360"/>
    <property type="match status" value="1"/>
</dbReference>
<organismHost>
    <name type="scientific">Phacochoerus aethiopicus</name>
    <name type="common">Warthog</name>
    <dbReference type="NCBI Taxonomy" id="85517"/>
</organismHost>
<dbReference type="EMBL" id="MN270976">
    <property type="protein sequence ID" value="QIM08320.1"/>
    <property type="molecule type" value="Genomic_DNA"/>
</dbReference>
<dbReference type="InterPro" id="IPR002595">
    <property type="entry name" value="ASFV_MGF360"/>
</dbReference>
<organismHost>
    <name type="scientific">Ornithodoros</name>
    <name type="common">relapsing fever ticks</name>
    <dbReference type="NCBI Taxonomy" id="6937"/>
</organismHost>
<dbReference type="Proteomes" id="UP000594644">
    <property type="component" value="Segment"/>
</dbReference>
<dbReference type="GO" id="GO:0042330">
    <property type="term" value="P:taxis"/>
    <property type="evidence" value="ECO:0007669"/>
    <property type="project" value="InterPro"/>
</dbReference>
<dbReference type="EMBL" id="MT932579">
    <property type="protein sequence ID" value="QPL11951.1"/>
    <property type="molecule type" value="Genomic_DNA"/>
</dbReference>
<dbReference type="EMBL" id="MN270971">
    <property type="protein sequence ID" value="QIM07151.1"/>
    <property type="molecule type" value="Genomic_DNA"/>
</dbReference>
<evidence type="ECO:0000313" key="10">
    <source>
        <dbReference type="EMBL" id="QIM07852.1"/>
    </source>
</evidence>
<organismHost>
    <name type="scientific">Phacochoerus africanus</name>
    <name type="common">Warthog</name>
    <dbReference type="NCBI Taxonomy" id="41426"/>
</organismHost>